<gene>
    <name evidence="2" type="ORF">GCM10011571_05140</name>
</gene>
<feature type="domain" description="Phospholipase D-like" evidence="1">
    <location>
        <begin position="2"/>
        <end position="49"/>
    </location>
</feature>
<dbReference type="AlphaFoldDB" id="A0A8J2VG44"/>
<dbReference type="Gene3D" id="3.30.870.10">
    <property type="entry name" value="Endonuclease Chain A"/>
    <property type="match status" value="1"/>
</dbReference>
<dbReference type="SUPFAM" id="SSF56024">
    <property type="entry name" value="Phospholipase D/nuclease"/>
    <property type="match status" value="1"/>
</dbReference>
<comment type="caution">
    <text evidence="2">The sequence shown here is derived from an EMBL/GenBank/DDBJ whole genome shotgun (WGS) entry which is preliminary data.</text>
</comment>
<evidence type="ECO:0000313" key="2">
    <source>
        <dbReference type="EMBL" id="GGE06933.1"/>
    </source>
</evidence>
<organism evidence="2 3">
    <name type="scientific">Marinithermofilum abyssi</name>
    <dbReference type="NCBI Taxonomy" id="1571185"/>
    <lineage>
        <taxon>Bacteria</taxon>
        <taxon>Bacillati</taxon>
        <taxon>Bacillota</taxon>
        <taxon>Bacilli</taxon>
        <taxon>Bacillales</taxon>
        <taxon>Thermoactinomycetaceae</taxon>
        <taxon>Marinithermofilum</taxon>
    </lineage>
</organism>
<accession>A0A8J2VG44</accession>
<sequence>MIVDVDTSSDPTVITGSTNWSANGNDSNDENLLFIHDAAVANQYKQEFLARYQQAGGQLP</sequence>
<dbReference type="RefSeq" id="WP_229751778.1">
    <property type="nucleotide sequence ID" value="NZ_BMHQ01000002.1"/>
</dbReference>
<name>A0A8J2VG44_9BACL</name>
<keyword evidence="3" id="KW-1185">Reference proteome</keyword>
<dbReference type="Proteomes" id="UP000625210">
    <property type="component" value="Unassembled WGS sequence"/>
</dbReference>
<dbReference type="EMBL" id="BMHQ01000002">
    <property type="protein sequence ID" value="GGE06933.1"/>
    <property type="molecule type" value="Genomic_DNA"/>
</dbReference>
<dbReference type="InterPro" id="IPR025202">
    <property type="entry name" value="PLD-like_dom"/>
</dbReference>
<protein>
    <recommendedName>
        <fullName evidence="1">Phospholipase D-like domain-containing protein</fullName>
    </recommendedName>
</protein>
<evidence type="ECO:0000259" key="1">
    <source>
        <dbReference type="Pfam" id="PF13091"/>
    </source>
</evidence>
<reference evidence="2" key="2">
    <citation type="submission" date="2020-09" db="EMBL/GenBank/DDBJ databases">
        <authorList>
            <person name="Sun Q."/>
            <person name="Zhou Y."/>
        </authorList>
    </citation>
    <scope>NUCLEOTIDE SEQUENCE</scope>
    <source>
        <strain evidence="2">CGMCC 1.15179</strain>
    </source>
</reference>
<reference evidence="2" key="1">
    <citation type="journal article" date="2014" name="Int. J. Syst. Evol. Microbiol.">
        <title>Complete genome sequence of Corynebacterium casei LMG S-19264T (=DSM 44701T), isolated from a smear-ripened cheese.</title>
        <authorList>
            <consortium name="US DOE Joint Genome Institute (JGI-PGF)"/>
            <person name="Walter F."/>
            <person name="Albersmeier A."/>
            <person name="Kalinowski J."/>
            <person name="Ruckert C."/>
        </authorList>
    </citation>
    <scope>NUCLEOTIDE SEQUENCE</scope>
    <source>
        <strain evidence="2">CGMCC 1.15179</strain>
    </source>
</reference>
<proteinExistence type="predicted"/>
<evidence type="ECO:0000313" key="3">
    <source>
        <dbReference type="Proteomes" id="UP000625210"/>
    </source>
</evidence>
<dbReference type="Pfam" id="PF13091">
    <property type="entry name" value="PLDc_2"/>
    <property type="match status" value="1"/>
</dbReference>